<dbReference type="Proteomes" id="UP000027665">
    <property type="component" value="Unassembled WGS sequence"/>
</dbReference>
<proteinExistence type="predicted"/>
<dbReference type="STRING" id="2754.EH55_05850"/>
<dbReference type="Gene3D" id="3.20.70.20">
    <property type="match status" value="1"/>
</dbReference>
<dbReference type="PROSITE" id="PS51554">
    <property type="entry name" value="PFL"/>
    <property type="match status" value="1"/>
</dbReference>
<evidence type="ECO:0000256" key="3">
    <source>
        <dbReference type="PROSITE-ProRule" id="PRU00493"/>
    </source>
</evidence>
<dbReference type="InterPro" id="IPR004184">
    <property type="entry name" value="PFL_dom"/>
</dbReference>
<evidence type="ECO:0000259" key="4">
    <source>
        <dbReference type="PROSITE" id="PS51149"/>
    </source>
</evidence>
<dbReference type="PANTHER" id="PTHR43641:SF2">
    <property type="entry name" value="DEHYDRATASE YBIW-RELATED"/>
    <property type="match status" value="1"/>
</dbReference>
<dbReference type="PROSITE" id="PS51149">
    <property type="entry name" value="GLY_RADICAL_2"/>
    <property type="match status" value="1"/>
</dbReference>
<dbReference type="Pfam" id="PF01228">
    <property type="entry name" value="Gly_radical"/>
    <property type="match status" value="1"/>
</dbReference>
<evidence type="ECO:0000313" key="6">
    <source>
        <dbReference type="EMBL" id="KEJ91907.1"/>
    </source>
</evidence>
<dbReference type="GO" id="GO:0005829">
    <property type="term" value="C:cytosol"/>
    <property type="evidence" value="ECO:0007669"/>
    <property type="project" value="TreeGrafter"/>
</dbReference>
<organism evidence="6 7">
    <name type="scientific">Synergistes jonesii</name>
    <dbReference type="NCBI Taxonomy" id="2754"/>
    <lineage>
        <taxon>Bacteria</taxon>
        <taxon>Thermotogati</taxon>
        <taxon>Synergistota</taxon>
        <taxon>Synergistia</taxon>
        <taxon>Synergistales</taxon>
        <taxon>Synergistaceae</taxon>
        <taxon>Synergistes</taxon>
    </lineage>
</organism>
<name>A0A073J2H3_9BACT</name>
<protein>
    <submittedName>
        <fullName evidence="6">Pyruvate formate-lyase</fullName>
    </submittedName>
</protein>
<dbReference type="Pfam" id="PF02901">
    <property type="entry name" value="PFL-like"/>
    <property type="match status" value="1"/>
</dbReference>
<gene>
    <name evidence="6" type="ORF">EH55_05850</name>
</gene>
<evidence type="ECO:0000313" key="7">
    <source>
        <dbReference type="Proteomes" id="UP000027665"/>
    </source>
</evidence>
<keyword evidence="1 3" id="KW-0556">Organic radical</keyword>
<dbReference type="NCBIfam" id="TIGR01774">
    <property type="entry name" value="PFL2-3"/>
    <property type="match status" value="1"/>
</dbReference>
<feature type="domain" description="Glycine radical" evidence="4">
    <location>
        <begin position="669"/>
        <end position="790"/>
    </location>
</feature>
<keyword evidence="2 6" id="KW-0456">Lyase</keyword>
<evidence type="ECO:0000259" key="5">
    <source>
        <dbReference type="PROSITE" id="PS51554"/>
    </source>
</evidence>
<sequence>MQKDYMKRIDFLKERVLNTRPEVDLECAKLLTESFKETEGLPLVLQKAKGVQYQCEHKSVTIWPQELIVGCSGSKIRGGIVSADSCWSVLDNELETISTRRYDPFYISEEEKKLFREVIKPFWKGKSIYENWVAQVPEDVKKLKECGAVFTDRKFVRGWGEVTAGYTDVINEGIAAVRERILKKMEKLDIAVPGDYEKIIYYKALLASANGVVALARRYSEEALRLAVIEEDPRRKEELLKISKICAKVPEHPAETFHEGVQSAYLYHIVIIMEQNAASYNMGRMDQYLYPFYKADLEAGRITQDEAQELLDCLWVKLSEPCLFQDYVSAQFSAGYPMFQNICAGGIDHTGSDAVNGVSYMLLQATMDVQLYQPSLSVRYSMSKNPNSFLKKIVELISLGTGFPAFHCDEVGTQMMMNKGVPLREAYNWNPCGCVETNLEGKMCGFTAFADLNLGEMVELTLLNGVSRKYGRLISIETGDPTDFSSYEEFEAAVKKQICYGIKCLVKASHICDFISKKRPVPTLSLTHRECVENAVDYTDGGAKYHVGNGIDMIGVADLINSLAAVKTLVFEQKKITMEKLLTALADNFENEPEIRKLCLDAPKYGNDIKWVDKMGAELFTFIADEIESYRSHMGTMSPGILPVSGNTPFGLEVGALPSGRVAWKPLSDGLSPMCGTDMEGPTAILKSISNIPHDRFMQGTLLNMKIMPDFLKSSEGMAAMMSLLKGLCSLGVFHVQFNVVDQKKLLDAQEHPENYKGLLVRVAGYTAFFVELDKNVQDDIISRTMITEME</sequence>
<dbReference type="InterPro" id="IPR051215">
    <property type="entry name" value="GRE"/>
</dbReference>
<dbReference type="InterPro" id="IPR010098">
    <property type="entry name" value="PFL2/GDeHydtase_fam"/>
</dbReference>
<dbReference type="InterPro" id="IPR001150">
    <property type="entry name" value="Gly_radical"/>
</dbReference>
<evidence type="ECO:0000256" key="2">
    <source>
        <dbReference type="ARBA" id="ARBA00023239"/>
    </source>
</evidence>
<accession>A0A073J2H3</accession>
<dbReference type="EMBL" id="JMKI01000036">
    <property type="protein sequence ID" value="KEJ91907.1"/>
    <property type="molecule type" value="Genomic_DNA"/>
</dbReference>
<comment type="caution">
    <text evidence="6">The sequence shown here is derived from an EMBL/GenBank/DDBJ whole genome shotgun (WGS) entry which is preliminary data.</text>
</comment>
<dbReference type="PATRIC" id="fig|2754.20.peg.1428"/>
<dbReference type="AlphaFoldDB" id="A0A073J2H3"/>
<feature type="modified residue" description="Glycine radical" evidence="3">
    <location>
        <position position="765"/>
    </location>
</feature>
<dbReference type="RefSeq" id="WP_037976571.1">
    <property type="nucleotide sequence ID" value="NZ_JMKI01000036.1"/>
</dbReference>
<evidence type="ECO:0000256" key="1">
    <source>
        <dbReference type="ARBA" id="ARBA00022818"/>
    </source>
</evidence>
<dbReference type="eggNOG" id="COG1882">
    <property type="taxonomic scope" value="Bacteria"/>
</dbReference>
<reference evidence="6 7" key="1">
    <citation type="submission" date="2014-04" db="EMBL/GenBank/DDBJ databases">
        <title>Draft Genome Sequence of Synergistes jonesii.</title>
        <authorList>
            <person name="Coil D.A."/>
            <person name="Eisen J.A."/>
            <person name="Holland-Moritz H.E."/>
        </authorList>
    </citation>
    <scope>NUCLEOTIDE SEQUENCE [LARGE SCALE GENOMIC DNA]</scope>
    <source>
        <strain evidence="6 7">78-1</strain>
    </source>
</reference>
<dbReference type="GO" id="GO:0016829">
    <property type="term" value="F:lyase activity"/>
    <property type="evidence" value="ECO:0007669"/>
    <property type="project" value="UniProtKB-KW"/>
</dbReference>
<dbReference type="SUPFAM" id="SSF51998">
    <property type="entry name" value="PFL-like glycyl radical enzymes"/>
    <property type="match status" value="1"/>
</dbReference>
<keyword evidence="6" id="KW-0670">Pyruvate</keyword>
<keyword evidence="7" id="KW-1185">Reference proteome</keyword>
<dbReference type="OrthoDB" id="108at2"/>
<feature type="domain" description="PFL" evidence="5">
    <location>
        <begin position="7"/>
        <end position="662"/>
    </location>
</feature>
<dbReference type="GeneID" id="90983807"/>
<dbReference type="PANTHER" id="PTHR43641">
    <property type="entry name" value="FORMATE ACETYLTRANSFERASE 3-RELATED"/>
    <property type="match status" value="1"/>
</dbReference>